<evidence type="ECO:0000256" key="10">
    <source>
        <dbReference type="SAM" id="Phobius"/>
    </source>
</evidence>
<feature type="compositionally biased region" description="Low complexity" evidence="9">
    <location>
        <begin position="49"/>
        <end position="66"/>
    </location>
</feature>
<comment type="subcellular location">
    <subcellularLocation>
        <location evidence="1">Membrane</location>
        <topology evidence="1">Single-pass type IV membrane protein</topology>
    </subcellularLocation>
</comment>
<dbReference type="EMBL" id="JATAAI010000009">
    <property type="protein sequence ID" value="KAK1743227.1"/>
    <property type="molecule type" value="Genomic_DNA"/>
</dbReference>
<dbReference type="PANTHER" id="PTHR19957:SF3">
    <property type="entry name" value="SYNTAXIN-5"/>
    <property type="match status" value="1"/>
</dbReference>
<dbReference type="GO" id="GO:0000149">
    <property type="term" value="F:SNARE binding"/>
    <property type="evidence" value="ECO:0007669"/>
    <property type="project" value="TreeGrafter"/>
</dbReference>
<proteinExistence type="inferred from homology"/>
<dbReference type="GO" id="GO:0048278">
    <property type="term" value="P:vesicle docking"/>
    <property type="evidence" value="ECO:0007669"/>
    <property type="project" value="TreeGrafter"/>
</dbReference>
<dbReference type="GO" id="GO:0000139">
    <property type="term" value="C:Golgi membrane"/>
    <property type="evidence" value="ECO:0007669"/>
    <property type="project" value="TreeGrafter"/>
</dbReference>
<dbReference type="SUPFAM" id="SSF47661">
    <property type="entry name" value="t-snare proteins"/>
    <property type="match status" value="1"/>
</dbReference>
<keyword evidence="13" id="KW-1185">Reference proteome</keyword>
<evidence type="ECO:0000256" key="2">
    <source>
        <dbReference type="ARBA" id="ARBA00009063"/>
    </source>
</evidence>
<dbReference type="InterPro" id="IPR000727">
    <property type="entry name" value="T_SNARE_dom"/>
</dbReference>
<feature type="region of interest" description="Disordered" evidence="9">
    <location>
        <begin position="30"/>
        <end position="66"/>
    </location>
</feature>
<evidence type="ECO:0000256" key="6">
    <source>
        <dbReference type="ARBA" id="ARBA00023054"/>
    </source>
</evidence>
<comment type="caution">
    <text evidence="12">The sequence shown here is derived from an EMBL/GenBank/DDBJ whole genome shotgun (WGS) entry which is preliminary data.</text>
</comment>
<dbReference type="CDD" id="cd15844">
    <property type="entry name" value="SNARE_syntaxin5"/>
    <property type="match status" value="1"/>
</dbReference>
<name>A0AAD8YD23_9STRA</name>
<keyword evidence="6 8" id="KW-0175">Coiled coil</keyword>
<evidence type="ECO:0000256" key="7">
    <source>
        <dbReference type="ARBA" id="ARBA00023136"/>
    </source>
</evidence>
<keyword evidence="7 10" id="KW-0472">Membrane</keyword>
<evidence type="ECO:0000313" key="13">
    <source>
        <dbReference type="Proteomes" id="UP001224775"/>
    </source>
</evidence>
<evidence type="ECO:0000256" key="4">
    <source>
        <dbReference type="ARBA" id="ARBA00022692"/>
    </source>
</evidence>
<dbReference type="InterPro" id="IPR010989">
    <property type="entry name" value="SNARE"/>
</dbReference>
<feature type="compositionally biased region" description="Low complexity" evidence="9">
    <location>
        <begin position="30"/>
        <end position="39"/>
    </location>
</feature>
<organism evidence="12 13">
    <name type="scientific">Skeletonema marinoi</name>
    <dbReference type="NCBI Taxonomy" id="267567"/>
    <lineage>
        <taxon>Eukaryota</taxon>
        <taxon>Sar</taxon>
        <taxon>Stramenopiles</taxon>
        <taxon>Ochrophyta</taxon>
        <taxon>Bacillariophyta</taxon>
        <taxon>Coscinodiscophyceae</taxon>
        <taxon>Thalassiosirophycidae</taxon>
        <taxon>Thalassiosirales</taxon>
        <taxon>Skeletonemataceae</taxon>
        <taxon>Skeletonema</taxon>
        <taxon>Skeletonema marinoi-dohrnii complex</taxon>
    </lineage>
</organism>
<keyword evidence="3" id="KW-0813">Transport</keyword>
<feature type="compositionally biased region" description="Gly residues" evidence="9">
    <location>
        <begin position="296"/>
        <end position="306"/>
    </location>
</feature>
<evidence type="ECO:0000313" key="12">
    <source>
        <dbReference type="EMBL" id="KAK1743227.1"/>
    </source>
</evidence>
<dbReference type="GO" id="GO:0006906">
    <property type="term" value="P:vesicle fusion"/>
    <property type="evidence" value="ECO:0007669"/>
    <property type="project" value="TreeGrafter"/>
</dbReference>
<evidence type="ECO:0000256" key="1">
    <source>
        <dbReference type="ARBA" id="ARBA00004211"/>
    </source>
</evidence>
<protein>
    <submittedName>
        <fullName evidence="12">Syntaxin-5</fullName>
    </submittedName>
</protein>
<dbReference type="Proteomes" id="UP001224775">
    <property type="component" value="Unassembled WGS sequence"/>
</dbReference>
<dbReference type="InterPro" id="IPR045242">
    <property type="entry name" value="Syntaxin"/>
</dbReference>
<dbReference type="AlphaFoldDB" id="A0AAD8YD23"/>
<dbReference type="GO" id="GO:0005484">
    <property type="term" value="F:SNAP receptor activity"/>
    <property type="evidence" value="ECO:0007669"/>
    <property type="project" value="TreeGrafter"/>
</dbReference>
<feature type="region of interest" description="Disordered" evidence="9">
    <location>
        <begin position="276"/>
        <end position="347"/>
    </location>
</feature>
<feature type="transmembrane region" description="Helical" evidence="10">
    <location>
        <begin position="444"/>
        <end position="463"/>
    </location>
</feature>
<evidence type="ECO:0000256" key="9">
    <source>
        <dbReference type="SAM" id="MobiDB-lite"/>
    </source>
</evidence>
<gene>
    <name evidence="12" type="ORF">QTG54_005848</name>
</gene>
<accession>A0AAD8YD23</accession>
<comment type="similarity">
    <text evidence="2">Belongs to the syntaxin family.</text>
</comment>
<dbReference type="GO" id="GO:0006888">
    <property type="term" value="P:endoplasmic reticulum to Golgi vesicle-mediated transport"/>
    <property type="evidence" value="ECO:0007669"/>
    <property type="project" value="TreeGrafter"/>
</dbReference>
<evidence type="ECO:0000256" key="3">
    <source>
        <dbReference type="ARBA" id="ARBA00022448"/>
    </source>
</evidence>
<dbReference type="PROSITE" id="PS50192">
    <property type="entry name" value="T_SNARE"/>
    <property type="match status" value="1"/>
</dbReference>
<reference evidence="12" key="1">
    <citation type="submission" date="2023-06" db="EMBL/GenBank/DDBJ databases">
        <title>Survivors Of The Sea: Transcriptome response of Skeletonema marinoi to long-term dormancy.</title>
        <authorList>
            <person name="Pinder M.I.M."/>
            <person name="Kourtchenko O."/>
            <person name="Robertson E.K."/>
            <person name="Larsson T."/>
            <person name="Maumus F."/>
            <person name="Osuna-Cruz C.M."/>
            <person name="Vancaester E."/>
            <person name="Stenow R."/>
            <person name="Vandepoele K."/>
            <person name="Ploug H."/>
            <person name="Bruchert V."/>
            <person name="Godhe A."/>
            <person name="Topel M."/>
        </authorList>
    </citation>
    <scope>NUCLEOTIDE SEQUENCE</scope>
    <source>
        <strain evidence="12">R05AC</strain>
    </source>
</reference>
<dbReference type="GO" id="GO:0031201">
    <property type="term" value="C:SNARE complex"/>
    <property type="evidence" value="ECO:0007669"/>
    <property type="project" value="TreeGrafter"/>
</dbReference>
<feature type="domain" description="T-SNARE coiled-coil homology" evidence="11">
    <location>
        <begin position="372"/>
        <end position="434"/>
    </location>
</feature>
<dbReference type="Gene3D" id="1.20.58.70">
    <property type="match status" value="1"/>
</dbReference>
<dbReference type="GO" id="GO:0006886">
    <property type="term" value="P:intracellular protein transport"/>
    <property type="evidence" value="ECO:0007669"/>
    <property type="project" value="TreeGrafter"/>
</dbReference>
<dbReference type="SMART" id="SM00397">
    <property type="entry name" value="t_SNARE"/>
    <property type="match status" value="1"/>
</dbReference>
<keyword evidence="4 10" id="KW-0812">Transmembrane</keyword>
<evidence type="ECO:0000256" key="8">
    <source>
        <dbReference type="SAM" id="Coils"/>
    </source>
</evidence>
<evidence type="ECO:0000259" key="11">
    <source>
        <dbReference type="PROSITE" id="PS50192"/>
    </source>
</evidence>
<sequence length="464" mass="49239">MADRTNEFFAMANAIPATGAMTSIRGGATTTSASLSASSPQLAGDSMSNRHSNNAANNNNNKAASSDPAMAELRLFRTTASEISRDVSTTSALLAELSRLVKTGAGGTRMFADESANERADVLVLRIKSNIEGLHSRLEEASVVLERSKRRLGKNSQAGMEASNLVGQLKEDFVRTTSGFKAVLEERSDGMKDANQRKRRVFGGDGGGLDGQNGGGDEELVSLMNKPAVYGGDQRTSSFGDMGGMSGGLGGGRGMNNTSMGLDLTSGMMSMTQRHQDEMGGLPAGESSSQLPRPHGLGGAYGGGQSDGLRLRHSSSAPFDGGGGGSMPTFSGGASSYYPDSNQSHAPMTPMEIQQMESNMGTQSQMQLIPDQDYLRQRADAMSQVESNIVELGTIFNKLAVMVNEHRDMVQRVEDNVEDANSNLNLSLATLTDTLQNLQTNRALAMKVLGIVVLFIMMFIIFFA</sequence>
<feature type="coiled-coil region" evidence="8">
    <location>
        <begin position="403"/>
        <end position="441"/>
    </location>
</feature>
<evidence type="ECO:0000256" key="5">
    <source>
        <dbReference type="ARBA" id="ARBA00022989"/>
    </source>
</evidence>
<dbReference type="PANTHER" id="PTHR19957">
    <property type="entry name" value="SYNTAXIN"/>
    <property type="match status" value="1"/>
</dbReference>
<keyword evidence="5 10" id="KW-1133">Transmembrane helix</keyword>